<gene>
    <name evidence="1" type="ORF">Tci_423964</name>
</gene>
<sequence>MSLDAQQACREDNARGMVNQIPRIPGWLRAPGFYYGPLHLAYLTLVRSRPMDATCRSCPNGHIPEH</sequence>
<dbReference type="AlphaFoldDB" id="A0A699HP25"/>
<dbReference type="EMBL" id="BKCJ010185462">
    <property type="protein sequence ID" value="GEY51990.1"/>
    <property type="molecule type" value="Genomic_DNA"/>
</dbReference>
<proteinExistence type="predicted"/>
<protein>
    <submittedName>
        <fullName evidence="1">Uncharacterized protein</fullName>
    </submittedName>
</protein>
<organism evidence="1">
    <name type="scientific">Tanacetum cinerariifolium</name>
    <name type="common">Dalmatian daisy</name>
    <name type="synonym">Chrysanthemum cinerariifolium</name>
    <dbReference type="NCBI Taxonomy" id="118510"/>
    <lineage>
        <taxon>Eukaryota</taxon>
        <taxon>Viridiplantae</taxon>
        <taxon>Streptophyta</taxon>
        <taxon>Embryophyta</taxon>
        <taxon>Tracheophyta</taxon>
        <taxon>Spermatophyta</taxon>
        <taxon>Magnoliopsida</taxon>
        <taxon>eudicotyledons</taxon>
        <taxon>Gunneridae</taxon>
        <taxon>Pentapetalae</taxon>
        <taxon>asterids</taxon>
        <taxon>campanulids</taxon>
        <taxon>Asterales</taxon>
        <taxon>Asteraceae</taxon>
        <taxon>Asteroideae</taxon>
        <taxon>Anthemideae</taxon>
        <taxon>Anthemidinae</taxon>
        <taxon>Tanacetum</taxon>
    </lineage>
</organism>
<name>A0A699HP25_TANCI</name>
<accession>A0A699HP25</accession>
<evidence type="ECO:0000313" key="1">
    <source>
        <dbReference type="EMBL" id="GEY51990.1"/>
    </source>
</evidence>
<reference evidence="1" key="1">
    <citation type="journal article" date="2019" name="Sci. Rep.">
        <title>Draft genome of Tanacetum cinerariifolium, the natural source of mosquito coil.</title>
        <authorList>
            <person name="Yamashiro T."/>
            <person name="Shiraishi A."/>
            <person name="Satake H."/>
            <person name="Nakayama K."/>
        </authorList>
    </citation>
    <scope>NUCLEOTIDE SEQUENCE</scope>
</reference>
<comment type="caution">
    <text evidence="1">The sequence shown here is derived from an EMBL/GenBank/DDBJ whole genome shotgun (WGS) entry which is preliminary data.</text>
</comment>